<organism evidence="3 4">
    <name type="scientific">Brachymonas denitrificans DSM 15123</name>
    <dbReference type="NCBI Taxonomy" id="1121117"/>
    <lineage>
        <taxon>Bacteria</taxon>
        <taxon>Pseudomonadati</taxon>
        <taxon>Pseudomonadota</taxon>
        <taxon>Betaproteobacteria</taxon>
        <taxon>Burkholderiales</taxon>
        <taxon>Comamonadaceae</taxon>
        <taxon>Brachymonas</taxon>
    </lineage>
</organism>
<keyword evidence="4" id="KW-1185">Reference proteome</keyword>
<feature type="transmembrane region" description="Helical" evidence="1">
    <location>
        <begin position="451"/>
        <end position="474"/>
    </location>
</feature>
<dbReference type="PANTHER" id="PTHR43081:SF1">
    <property type="entry name" value="ADENYLATE CYCLASE, TERMINAL-DIFFERENTIATION SPECIFIC"/>
    <property type="match status" value="1"/>
</dbReference>
<dbReference type="SMART" id="SM00044">
    <property type="entry name" value="CYCc"/>
    <property type="match status" value="1"/>
</dbReference>
<dbReference type="InterPro" id="IPR050697">
    <property type="entry name" value="Adenylyl/Guanylyl_Cyclase_3/4"/>
</dbReference>
<evidence type="ECO:0000313" key="3">
    <source>
        <dbReference type="EMBL" id="SEN00147.1"/>
    </source>
</evidence>
<evidence type="ECO:0000256" key="1">
    <source>
        <dbReference type="SAM" id="Phobius"/>
    </source>
</evidence>
<dbReference type="EMBL" id="FOCW01000001">
    <property type="protein sequence ID" value="SEN00147.1"/>
    <property type="molecule type" value="Genomic_DNA"/>
</dbReference>
<dbReference type="GO" id="GO:0006171">
    <property type="term" value="P:cAMP biosynthetic process"/>
    <property type="evidence" value="ECO:0007669"/>
    <property type="project" value="TreeGrafter"/>
</dbReference>
<feature type="transmembrane region" description="Helical" evidence="1">
    <location>
        <begin position="400"/>
        <end position="418"/>
    </location>
</feature>
<keyword evidence="1" id="KW-0472">Membrane</keyword>
<dbReference type="Pfam" id="PF05226">
    <property type="entry name" value="CHASE2"/>
    <property type="match status" value="1"/>
</dbReference>
<name>A0A1H8D0Y4_9BURK</name>
<evidence type="ECO:0000259" key="2">
    <source>
        <dbReference type="PROSITE" id="PS50125"/>
    </source>
</evidence>
<gene>
    <name evidence="3" type="ORF">SAMN02745977_00110</name>
</gene>
<dbReference type="SMART" id="SM01080">
    <property type="entry name" value="CHASE2"/>
    <property type="match status" value="1"/>
</dbReference>
<dbReference type="Proteomes" id="UP000199531">
    <property type="component" value="Unassembled WGS sequence"/>
</dbReference>
<accession>A0A1H8D0Y4</accession>
<dbReference type="Pfam" id="PF00211">
    <property type="entry name" value="Guanylate_cyc"/>
    <property type="match status" value="1"/>
</dbReference>
<feature type="transmembrane region" description="Helical" evidence="1">
    <location>
        <begin position="425"/>
        <end position="445"/>
    </location>
</feature>
<dbReference type="PROSITE" id="PS50125">
    <property type="entry name" value="GUANYLATE_CYCLASE_2"/>
    <property type="match status" value="1"/>
</dbReference>
<dbReference type="CDD" id="cd07302">
    <property type="entry name" value="CHD"/>
    <property type="match status" value="1"/>
</dbReference>
<evidence type="ECO:0000313" key="4">
    <source>
        <dbReference type="Proteomes" id="UP000199531"/>
    </source>
</evidence>
<reference evidence="3 4" key="1">
    <citation type="submission" date="2016-10" db="EMBL/GenBank/DDBJ databases">
        <authorList>
            <person name="de Groot N.N."/>
        </authorList>
    </citation>
    <scope>NUCLEOTIDE SEQUENCE [LARGE SCALE GENOMIC DNA]</scope>
    <source>
        <strain evidence="3 4">DSM 15123</strain>
    </source>
</reference>
<dbReference type="RefSeq" id="WP_091812757.1">
    <property type="nucleotide sequence ID" value="NZ_FOCW01000001.1"/>
</dbReference>
<keyword evidence="1" id="KW-0812">Transmembrane</keyword>
<dbReference type="Gene3D" id="3.30.70.1230">
    <property type="entry name" value="Nucleotide cyclase"/>
    <property type="match status" value="1"/>
</dbReference>
<dbReference type="AlphaFoldDB" id="A0A1H8D0Y4"/>
<dbReference type="GO" id="GO:0035556">
    <property type="term" value="P:intracellular signal transduction"/>
    <property type="evidence" value="ECO:0007669"/>
    <property type="project" value="InterPro"/>
</dbReference>
<dbReference type="PANTHER" id="PTHR43081">
    <property type="entry name" value="ADENYLATE CYCLASE, TERMINAL-DIFFERENTIATION SPECIFIC-RELATED"/>
    <property type="match status" value="1"/>
</dbReference>
<keyword evidence="1" id="KW-1133">Transmembrane helix</keyword>
<dbReference type="InterPro" id="IPR029787">
    <property type="entry name" value="Nucleotide_cyclase"/>
</dbReference>
<dbReference type="SUPFAM" id="SSF55073">
    <property type="entry name" value="Nucleotide cyclase"/>
    <property type="match status" value="1"/>
</dbReference>
<dbReference type="InterPro" id="IPR001054">
    <property type="entry name" value="A/G_cyclase"/>
</dbReference>
<protein>
    <submittedName>
        <fullName evidence="3">Adenylate cyclase</fullName>
    </submittedName>
</protein>
<sequence length="783" mass="87006">MVRQSRGRRWARQGLNLWRAGGWGRVLLGLVPLLVMLPHALGIVQYGTVTRLEQQVHDVMLMHGRAPATLDERIVIVDVDEQSLQQYGRWPWSRSVLASLSEELLQRQQVAVLGYDVLFAEPERDDTLPRVSEWLRSQRQSGPVLDEQLKQLAERFDRDGELVRALQGQPVVLGYYYSNRPPVLETGSLTPPLRIKPQPGDPEVYPRVPLMQGYAGSLPALARAVGHGGFINAEIDSDGVLRSIPLVARRLEEGRTAYYPALALEMLMLALQVDAARLVPLQPEGLPPQQRLIGIELEQDGRSFLVPTVAGGRFLVPFRSGSGVPGGRYRYVSAKDVLDGRLAEGELRHKLVLVGTTAPGLRDLRATPVSTAYPGVEVHASVLSAMLDGDFLQAPDYSRGYAAVAMMLAVGLLLVVLARTGMVGALLWSLGMAAVFVVFHLELFIREGLMLPLASILLTILLTYVLHTSFGFFVERRTKRQLVELFGHYVPTELVARMATHPEQYTTQAVSRELTVMFCDLQQFTSLSESMDPESLQALLNDIFNRMADVIGPNHGTIDKYMGDCVMVFWGAPVADEAHAWHAVKTAIELRAMMHGYNQERRAAGLPAIGASIGINTGLMSVGDMGSEMRRSYTVIGDAVNLAARLEPLARTYGVPMVVGEQTVQQVAQCHWQWLDRIRVSGKAQAVNIYVPFTDGSELDAGQQRELGLWHQFRQDYLAQDWKRCDALLVQLQALAPRRVLYRLYRERIDDFLARPPAADWDGVTLQTLKKSADVIYLTEDAG</sequence>
<dbReference type="OrthoDB" id="9802500at2"/>
<proteinExistence type="predicted"/>
<dbReference type="GO" id="GO:0004016">
    <property type="term" value="F:adenylate cyclase activity"/>
    <property type="evidence" value="ECO:0007669"/>
    <property type="project" value="UniProtKB-ARBA"/>
</dbReference>
<dbReference type="STRING" id="1121117.SAMN02745977_00110"/>
<feature type="domain" description="Guanylate cyclase" evidence="2">
    <location>
        <begin position="515"/>
        <end position="647"/>
    </location>
</feature>
<dbReference type="InterPro" id="IPR007890">
    <property type="entry name" value="CHASE2"/>
</dbReference>